<sequence length="336" mass="38650">MRKKILFIGPYTAIGGVSMHIKRLSGLLKDNFDFEFIDESPVTYKSSSVFNLRSGNLLKYLTLIWKSDIVHIHTSIWWLRGFHILTAFLLRKKIVVSFHALLEFKNSKHLNLIRNYTSLADKVIVVNSEMYGILKIEKAVVKEAFIPPDLNSEPAIPVELNELINQNSDKKLIVSNAFRLDLHNDEDLYGLDLMVDVAKQIKTENKPYKIIFVVASQDDKFGLMQNNQSIIEQENLSEQITIFNNPISFVKLIEKSDLVVRATNTDGDALTIREALYLEKPVIASDVVQRPEGTILFENRNSENLFVKINEVISDLALRKISFLQESYKDFYFNLY</sequence>
<organism evidence="1 2">
    <name type="scientific">Moheibacter sediminis</name>
    <dbReference type="NCBI Taxonomy" id="1434700"/>
    <lineage>
        <taxon>Bacteria</taxon>
        <taxon>Pseudomonadati</taxon>
        <taxon>Bacteroidota</taxon>
        <taxon>Flavobacteriia</taxon>
        <taxon>Flavobacteriales</taxon>
        <taxon>Weeksellaceae</taxon>
        <taxon>Moheibacter</taxon>
    </lineage>
</organism>
<reference evidence="1 2" key="1">
    <citation type="submission" date="2017-04" db="EMBL/GenBank/DDBJ databases">
        <authorList>
            <person name="Afonso C.L."/>
            <person name="Miller P.J."/>
            <person name="Scott M.A."/>
            <person name="Spackman E."/>
            <person name="Goraichik I."/>
            <person name="Dimitrov K.M."/>
            <person name="Suarez D.L."/>
            <person name="Swayne D.E."/>
        </authorList>
    </citation>
    <scope>NUCLEOTIDE SEQUENCE [LARGE SCALE GENOMIC DNA]</scope>
    <source>
        <strain evidence="1 2">CGMCC 1.12708</strain>
    </source>
</reference>
<dbReference type="Gene3D" id="3.40.50.2000">
    <property type="entry name" value="Glycogen Phosphorylase B"/>
    <property type="match status" value="2"/>
</dbReference>
<dbReference type="AlphaFoldDB" id="A0A1W1YAY2"/>
<gene>
    <name evidence="1" type="ORF">SAMN06296427_101211</name>
</gene>
<dbReference type="Pfam" id="PF13692">
    <property type="entry name" value="Glyco_trans_1_4"/>
    <property type="match status" value="1"/>
</dbReference>
<protein>
    <submittedName>
        <fullName evidence="1">Glycosyltransferase involved in cell wall bisynthesis</fullName>
    </submittedName>
</protein>
<keyword evidence="2" id="KW-1185">Reference proteome</keyword>
<dbReference type="CDD" id="cd03801">
    <property type="entry name" value="GT4_PimA-like"/>
    <property type="match status" value="1"/>
</dbReference>
<dbReference type="SUPFAM" id="SSF53756">
    <property type="entry name" value="UDP-Glycosyltransferase/glycogen phosphorylase"/>
    <property type="match status" value="1"/>
</dbReference>
<accession>A0A1W1YAY2</accession>
<dbReference type="EMBL" id="FWXS01000001">
    <property type="protein sequence ID" value="SMC33370.1"/>
    <property type="molecule type" value="Genomic_DNA"/>
</dbReference>
<dbReference type="STRING" id="1434700.SAMN06296427_101211"/>
<dbReference type="RefSeq" id="WP_084015425.1">
    <property type="nucleotide sequence ID" value="NZ_FWXS01000001.1"/>
</dbReference>
<keyword evidence="1" id="KW-0808">Transferase</keyword>
<dbReference type="OrthoDB" id="798298at2"/>
<dbReference type="Proteomes" id="UP000192393">
    <property type="component" value="Unassembled WGS sequence"/>
</dbReference>
<name>A0A1W1YAY2_9FLAO</name>
<dbReference type="GO" id="GO:0016740">
    <property type="term" value="F:transferase activity"/>
    <property type="evidence" value="ECO:0007669"/>
    <property type="project" value="UniProtKB-KW"/>
</dbReference>
<evidence type="ECO:0000313" key="2">
    <source>
        <dbReference type="Proteomes" id="UP000192393"/>
    </source>
</evidence>
<proteinExistence type="predicted"/>
<evidence type="ECO:0000313" key="1">
    <source>
        <dbReference type="EMBL" id="SMC33370.1"/>
    </source>
</evidence>